<evidence type="ECO:0008006" key="4">
    <source>
        <dbReference type="Google" id="ProtNLM"/>
    </source>
</evidence>
<dbReference type="PANTHER" id="PTHR34853">
    <property type="match status" value="1"/>
</dbReference>
<dbReference type="Pfam" id="PF03583">
    <property type="entry name" value="LIP"/>
    <property type="match status" value="1"/>
</dbReference>
<gene>
    <name evidence="2" type="ORF">CIK84_12730</name>
</gene>
<accession>A0A2N7S068</accession>
<dbReference type="EMBL" id="PNQX01000002">
    <property type="protein sequence ID" value="PMQ19535.1"/>
    <property type="molecule type" value="Genomic_DNA"/>
</dbReference>
<organism evidence="2 3">
    <name type="scientific">Glutamicibacter arilaitensis</name>
    <dbReference type="NCBI Taxonomy" id="256701"/>
    <lineage>
        <taxon>Bacteria</taxon>
        <taxon>Bacillati</taxon>
        <taxon>Actinomycetota</taxon>
        <taxon>Actinomycetes</taxon>
        <taxon>Micrococcales</taxon>
        <taxon>Micrococcaceae</taxon>
        <taxon>Glutamicibacter</taxon>
    </lineage>
</organism>
<feature type="transmembrane region" description="Helical" evidence="1">
    <location>
        <begin position="84"/>
        <end position="105"/>
    </location>
</feature>
<evidence type="ECO:0000256" key="1">
    <source>
        <dbReference type="SAM" id="Phobius"/>
    </source>
</evidence>
<evidence type="ECO:0000313" key="3">
    <source>
        <dbReference type="Proteomes" id="UP000235739"/>
    </source>
</evidence>
<reference evidence="2 3" key="1">
    <citation type="journal article" date="2017" name="Elife">
        <title>Extensive horizontal gene transfer in cheese-associated bacteria.</title>
        <authorList>
            <person name="Bonham K.S."/>
            <person name="Wolfe B.E."/>
            <person name="Dutton R.J."/>
        </authorList>
    </citation>
    <scope>NUCLEOTIDE SEQUENCE [LARGE SCALE GENOMIC DNA]</scope>
    <source>
        <strain evidence="2 3">JB182</strain>
    </source>
</reference>
<name>A0A2N7S068_9MICC</name>
<keyword evidence="1" id="KW-1133">Transmembrane helix</keyword>
<dbReference type="GO" id="GO:0016042">
    <property type="term" value="P:lipid catabolic process"/>
    <property type="evidence" value="ECO:0007669"/>
    <property type="project" value="InterPro"/>
</dbReference>
<proteinExistence type="predicted"/>
<dbReference type="Gene3D" id="3.40.50.1820">
    <property type="entry name" value="alpha/beta hydrolase"/>
    <property type="match status" value="1"/>
</dbReference>
<dbReference type="RefSeq" id="WP_102598690.1">
    <property type="nucleotide sequence ID" value="NZ_JBQDOE010000042.1"/>
</dbReference>
<dbReference type="InterPro" id="IPR029058">
    <property type="entry name" value="AB_hydrolase_fold"/>
</dbReference>
<dbReference type="AlphaFoldDB" id="A0A2N7S068"/>
<protein>
    <recommendedName>
        <fullName evidence="4">Lipase</fullName>
    </recommendedName>
</protein>
<feature type="transmembrane region" description="Helical" evidence="1">
    <location>
        <begin position="150"/>
        <end position="173"/>
    </location>
</feature>
<keyword evidence="1" id="KW-0812">Transmembrane</keyword>
<dbReference type="GO" id="GO:0004806">
    <property type="term" value="F:triacylglycerol lipase activity"/>
    <property type="evidence" value="ECO:0007669"/>
    <property type="project" value="InterPro"/>
</dbReference>
<dbReference type="Proteomes" id="UP000235739">
    <property type="component" value="Unassembled WGS sequence"/>
</dbReference>
<feature type="transmembrane region" description="Helical" evidence="1">
    <location>
        <begin position="111"/>
        <end position="129"/>
    </location>
</feature>
<sequence>MRLIIWLLAAGLVISGLLRFAELRDGSVRRWPLMLAGGLLVFSGIGLPFWHGASLPVLALAVSLVLLVGGVLRLAAVFRGRQKYCFRGALTALTGIFGAVLVIFWPRLSLWVLGVAFGGWLFLLGVRCLHPAFEHPVRKIPAWMRTAGQAGLTGLSALGLAAVLGLGTATAYLHSQNQLAAADDFYLPPASVPAAHGQLLRAEPLEANTLPNTLAWRIIYTTQGPDGAAAVASGVVTIADSAKGTLPVISWANGTKGVTSQCALSMAANPYDDGPARARETMLADGWAIVATDYIGLGTAGPHPYLIPAAEANAVLDATLAARQLQDLGSHGVQLGDSSVVWGHSQGGHAALATAESALDYAPDLDILGVAAMAPATDLPNLAESVADTSAGKIISSYIAYSWNQLYPALGIEKRLTARSRMAVNQLSQNCFSGTGALTGLAQSSQLFEPIFTPAELDGQLHAVLLRNSSVMPVDYPVFIAQGAEDSLALSSTQREFFKRSCTSDVHAGYLEYAGLDHMPLVGTGSALNEDLVAYTRSLLDGIPDFPEDATLCKK</sequence>
<dbReference type="PANTHER" id="PTHR34853:SF1">
    <property type="entry name" value="LIPASE 5"/>
    <property type="match status" value="1"/>
</dbReference>
<feature type="transmembrane region" description="Helical" evidence="1">
    <location>
        <begin position="49"/>
        <end position="72"/>
    </location>
</feature>
<dbReference type="SUPFAM" id="SSF53474">
    <property type="entry name" value="alpha/beta-Hydrolases"/>
    <property type="match status" value="1"/>
</dbReference>
<dbReference type="Gene3D" id="1.10.260.130">
    <property type="match status" value="1"/>
</dbReference>
<keyword evidence="1" id="KW-0472">Membrane</keyword>
<comment type="caution">
    <text evidence="2">The sequence shown here is derived from an EMBL/GenBank/DDBJ whole genome shotgun (WGS) entry which is preliminary data.</text>
</comment>
<evidence type="ECO:0000313" key="2">
    <source>
        <dbReference type="EMBL" id="PMQ19535.1"/>
    </source>
</evidence>
<dbReference type="InterPro" id="IPR005152">
    <property type="entry name" value="Lipase_secreted"/>
</dbReference>